<protein>
    <recommendedName>
        <fullName evidence="2 8">Tryptophan--tRNA ligase</fullName>
        <ecNumber evidence="2 8">6.1.1.2</ecNumber>
    </recommendedName>
</protein>
<dbReference type="GO" id="GO:0005829">
    <property type="term" value="C:cytosol"/>
    <property type="evidence" value="ECO:0007669"/>
    <property type="project" value="TreeGrafter"/>
</dbReference>
<keyword evidence="4 9" id="KW-0547">Nucleotide-binding</keyword>
<dbReference type="InterPro" id="IPR002305">
    <property type="entry name" value="aa-tRNA-synth_Ic"/>
</dbReference>
<dbReference type="Proteomes" id="UP000229236">
    <property type="component" value="Unassembled WGS sequence"/>
</dbReference>
<keyword evidence="5 9" id="KW-0067">ATP-binding</keyword>
<dbReference type="PRINTS" id="PR01039">
    <property type="entry name" value="TRNASYNTHTRP"/>
</dbReference>
<name>A0A2M8D633_9BACT</name>
<dbReference type="PANTHER" id="PTHR43766">
    <property type="entry name" value="TRYPTOPHAN--TRNA LIGASE, MITOCHONDRIAL"/>
    <property type="match status" value="1"/>
</dbReference>
<dbReference type="Gene3D" id="3.40.50.620">
    <property type="entry name" value="HUPs"/>
    <property type="match status" value="1"/>
</dbReference>
<dbReference type="PANTHER" id="PTHR43766:SF1">
    <property type="entry name" value="TRYPTOPHAN--TRNA LIGASE, MITOCHONDRIAL"/>
    <property type="match status" value="1"/>
</dbReference>
<comment type="caution">
    <text evidence="10">The sequence shown here is derived from an EMBL/GenBank/DDBJ whole genome shotgun (WGS) entry which is preliminary data.</text>
</comment>
<dbReference type="InterPro" id="IPR050203">
    <property type="entry name" value="Trp-tRNA_synthetase"/>
</dbReference>
<dbReference type="GO" id="GO:0005524">
    <property type="term" value="F:ATP binding"/>
    <property type="evidence" value="ECO:0007669"/>
    <property type="project" value="UniProtKB-KW"/>
</dbReference>
<gene>
    <name evidence="10" type="primary">trpS</name>
    <name evidence="10" type="ORF">CO088_03725</name>
</gene>
<reference evidence="11" key="1">
    <citation type="submission" date="2017-09" db="EMBL/GenBank/DDBJ databases">
        <title>Depth-based differentiation of microbial function through sediment-hosted aquifers and enrichment of novel symbionts in the deep terrestrial subsurface.</title>
        <authorList>
            <person name="Probst A.J."/>
            <person name="Ladd B."/>
            <person name="Jarett J.K."/>
            <person name="Geller-Mcgrath D.E."/>
            <person name="Sieber C.M.K."/>
            <person name="Emerson J.B."/>
            <person name="Anantharaman K."/>
            <person name="Thomas B.C."/>
            <person name="Malmstrom R."/>
            <person name="Stieglmeier M."/>
            <person name="Klingl A."/>
            <person name="Woyke T."/>
            <person name="Ryan C.M."/>
            <person name="Banfield J.F."/>
        </authorList>
    </citation>
    <scope>NUCLEOTIDE SEQUENCE [LARGE SCALE GENOMIC DNA]</scope>
</reference>
<dbReference type="SUPFAM" id="SSF52374">
    <property type="entry name" value="Nucleotidylyl transferase"/>
    <property type="match status" value="1"/>
</dbReference>
<evidence type="ECO:0000256" key="1">
    <source>
        <dbReference type="ARBA" id="ARBA00005594"/>
    </source>
</evidence>
<dbReference type="GO" id="GO:0006436">
    <property type="term" value="P:tryptophanyl-tRNA aminoacylation"/>
    <property type="evidence" value="ECO:0007669"/>
    <property type="project" value="UniProtKB-UniRule"/>
</dbReference>
<evidence type="ECO:0000256" key="5">
    <source>
        <dbReference type="ARBA" id="ARBA00022840"/>
    </source>
</evidence>
<dbReference type="EC" id="6.1.1.2" evidence="2 8"/>
<sequence>MYNKCINPPIFAARRTASPVIAHITMEKIPLLRYIWRICRHETSCADTCIMTIHKTTEKQNVIITGVRPSANLTVANFVGSVIPLLDLQNEGRPISAFVATMHGLTDREPSEIVPNVIEVVRDYLALGLDPKKVIMFDQRAVRKEVALLKLYLERHITIARLLRVPALKDKLREGQTAEQASALLAEYPIMMAADILLQDANLVPVGKDQYAHIEATKELARAFNARYGDTLVVPEVLERNEPVNILALRGDGKMSKSKPDDAIFLTDNEETLRKKIKRAETADPGKKSEKIESLAFLGRILSPARASDIDAILTRHRAGNKVMADFKEILADIVVTFTTDFQKKRADVSTSSVQNILVDGNEIALTQAKTVLDRAEHAMRII</sequence>
<dbReference type="NCBIfam" id="TIGR00233">
    <property type="entry name" value="trpS"/>
    <property type="match status" value="1"/>
</dbReference>
<organism evidence="10 11">
    <name type="scientific">Candidatus Yonathbacteria bacterium CG_4_9_14_0_8_um_filter_46_47</name>
    <dbReference type="NCBI Taxonomy" id="1975106"/>
    <lineage>
        <taxon>Bacteria</taxon>
        <taxon>Candidatus Yonathiibacteriota</taxon>
    </lineage>
</organism>
<keyword evidence="6 9" id="KW-0648">Protein biosynthesis</keyword>
<accession>A0A2M8D633</accession>
<dbReference type="EMBL" id="PFTM01000061">
    <property type="protein sequence ID" value="PJB82286.1"/>
    <property type="molecule type" value="Genomic_DNA"/>
</dbReference>
<dbReference type="AlphaFoldDB" id="A0A2M8D633"/>
<evidence type="ECO:0000256" key="2">
    <source>
        <dbReference type="ARBA" id="ARBA00013161"/>
    </source>
</evidence>
<keyword evidence="7 9" id="KW-0030">Aminoacyl-tRNA synthetase</keyword>
<dbReference type="InterPro" id="IPR002306">
    <property type="entry name" value="Trp-tRNA-ligase"/>
</dbReference>
<evidence type="ECO:0000256" key="9">
    <source>
        <dbReference type="RuleBase" id="RU363036"/>
    </source>
</evidence>
<evidence type="ECO:0000256" key="7">
    <source>
        <dbReference type="ARBA" id="ARBA00023146"/>
    </source>
</evidence>
<evidence type="ECO:0000256" key="8">
    <source>
        <dbReference type="NCBIfam" id="TIGR00233"/>
    </source>
</evidence>
<evidence type="ECO:0000256" key="4">
    <source>
        <dbReference type="ARBA" id="ARBA00022741"/>
    </source>
</evidence>
<evidence type="ECO:0000313" key="11">
    <source>
        <dbReference type="Proteomes" id="UP000229236"/>
    </source>
</evidence>
<dbReference type="Pfam" id="PF00579">
    <property type="entry name" value="tRNA-synt_1b"/>
    <property type="match status" value="1"/>
</dbReference>
<evidence type="ECO:0000256" key="3">
    <source>
        <dbReference type="ARBA" id="ARBA00022598"/>
    </source>
</evidence>
<keyword evidence="3 9" id="KW-0436">Ligase</keyword>
<evidence type="ECO:0000313" key="10">
    <source>
        <dbReference type="EMBL" id="PJB82286.1"/>
    </source>
</evidence>
<comment type="similarity">
    <text evidence="1 9">Belongs to the class-I aminoacyl-tRNA synthetase family.</text>
</comment>
<dbReference type="InterPro" id="IPR014729">
    <property type="entry name" value="Rossmann-like_a/b/a_fold"/>
</dbReference>
<evidence type="ECO:0000256" key="6">
    <source>
        <dbReference type="ARBA" id="ARBA00022917"/>
    </source>
</evidence>
<dbReference type="Gene3D" id="1.10.240.10">
    <property type="entry name" value="Tyrosyl-Transfer RNA Synthetase"/>
    <property type="match status" value="1"/>
</dbReference>
<proteinExistence type="inferred from homology"/>
<dbReference type="GO" id="GO:0004830">
    <property type="term" value="F:tryptophan-tRNA ligase activity"/>
    <property type="evidence" value="ECO:0007669"/>
    <property type="project" value="UniProtKB-UniRule"/>
</dbReference>